<name>A0A5Q6RZ40_9ACTN</name>
<proteinExistence type="predicted"/>
<protein>
    <submittedName>
        <fullName evidence="5">SidA/IucD/PvdA family monooxygenase</fullName>
    </submittedName>
</protein>
<evidence type="ECO:0000256" key="1">
    <source>
        <dbReference type="ARBA" id="ARBA00022630"/>
    </source>
</evidence>
<dbReference type="GO" id="GO:0004791">
    <property type="term" value="F:thioredoxin-disulfide reductase (NADPH) activity"/>
    <property type="evidence" value="ECO:0007669"/>
    <property type="project" value="UniProtKB-EC"/>
</dbReference>
<dbReference type="Proteomes" id="UP000307768">
    <property type="component" value="Unassembled WGS sequence"/>
</dbReference>
<keyword evidence="2" id="KW-0560">Oxidoreductase</keyword>
<dbReference type="PANTHER" id="PTHR48105">
    <property type="entry name" value="THIOREDOXIN REDUCTASE 1-RELATED-RELATED"/>
    <property type="match status" value="1"/>
</dbReference>
<dbReference type="GO" id="GO:0004497">
    <property type="term" value="F:monooxygenase activity"/>
    <property type="evidence" value="ECO:0007669"/>
    <property type="project" value="UniProtKB-KW"/>
</dbReference>
<comment type="caution">
    <text evidence="5">The sequence shown here is derived from an EMBL/GenBank/DDBJ whole genome shotgun (WGS) entry which is preliminary data.</text>
</comment>
<dbReference type="InterPro" id="IPR050097">
    <property type="entry name" value="Ferredoxin-NADP_redctase_2"/>
</dbReference>
<reference evidence="5 6" key="1">
    <citation type="submission" date="2019-09" db="EMBL/GenBank/DDBJ databases">
        <title>Mumia zhuanghuii sp. nov. isolated from the intestinal contents of plateau pika (Ochotona curzoniae) in the Qinghai-Tibet plateau of China.</title>
        <authorList>
            <person name="Tian Z."/>
        </authorList>
    </citation>
    <scope>NUCLEOTIDE SEQUENCE [LARGE SCALE GENOMIC DNA]</scope>
    <source>
        <strain evidence="6">350</strain>
    </source>
</reference>
<feature type="domain" description="FAD/NAD(P)-binding" evidence="4">
    <location>
        <begin position="246"/>
        <end position="554"/>
    </location>
</feature>
<keyword evidence="1" id="KW-0285">Flavoprotein</keyword>
<dbReference type="Gene3D" id="3.40.50.2300">
    <property type="match status" value="1"/>
</dbReference>
<evidence type="ECO:0000313" key="6">
    <source>
        <dbReference type="Proteomes" id="UP000307768"/>
    </source>
</evidence>
<evidence type="ECO:0000256" key="3">
    <source>
        <dbReference type="ARBA" id="ARBA00048132"/>
    </source>
</evidence>
<dbReference type="AlphaFoldDB" id="A0A5Q6RZ40"/>
<dbReference type="OrthoDB" id="109585at2"/>
<dbReference type="InterPro" id="IPR036188">
    <property type="entry name" value="FAD/NAD-bd_sf"/>
</dbReference>
<evidence type="ECO:0000256" key="2">
    <source>
        <dbReference type="ARBA" id="ARBA00023002"/>
    </source>
</evidence>
<dbReference type="Gene3D" id="3.50.50.60">
    <property type="entry name" value="FAD/NAD(P)-binding domain"/>
    <property type="match status" value="2"/>
</dbReference>
<accession>A0A5Q6RZ40</accession>
<keyword evidence="5" id="KW-0503">Monooxygenase</keyword>
<dbReference type="RefSeq" id="WP_149768894.1">
    <property type="nucleotide sequence ID" value="NZ_VDFQ02000002.1"/>
</dbReference>
<dbReference type="InterPro" id="IPR023753">
    <property type="entry name" value="FAD/NAD-binding_dom"/>
</dbReference>
<dbReference type="SUPFAM" id="SSF51905">
    <property type="entry name" value="FAD/NAD(P)-binding domain"/>
    <property type="match status" value="1"/>
</dbReference>
<evidence type="ECO:0000259" key="4">
    <source>
        <dbReference type="Pfam" id="PF07992"/>
    </source>
</evidence>
<comment type="catalytic activity">
    <reaction evidence="3">
        <text>[thioredoxin]-dithiol + NADP(+) = [thioredoxin]-disulfide + NADPH + H(+)</text>
        <dbReference type="Rhea" id="RHEA:20345"/>
        <dbReference type="Rhea" id="RHEA-COMP:10698"/>
        <dbReference type="Rhea" id="RHEA-COMP:10700"/>
        <dbReference type="ChEBI" id="CHEBI:15378"/>
        <dbReference type="ChEBI" id="CHEBI:29950"/>
        <dbReference type="ChEBI" id="CHEBI:50058"/>
        <dbReference type="ChEBI" id="CHEBI:57783"/>
        <dbReference type="ChEBI" id="CHEBI:58349"/>
        <dbReference type="EC" id="1.8.1.9"/>
    </reaction>
</comment>
<organism evidence="5 6">
    <name type="scientific">Mumia zhuanghuii</name>
    <dbReference type="NCBI Taxonomy" id="2585211"/>
    <lineage>
        <taxon>Bacteria</taxon>
        <taxon>Bacillati</taxon>
        <taxon>Actinomycetota</taxon>
        <taxon>Actinomycetes</taxon>
        <taxon>Propionibacteriales</taxon>
        <taxon>Nocardioidaceae</taxon>
        <taxon>Mumia</taxon>
    </lineage>
</organism>
<evidence type="ECO:0000313" key="5">
    <source>
        <dbReference type="EMBL" id="KAA1423375.1"/>
    </source>
</evidence>
<dbReference type="PRINTS" id="PR00469">
    <property type="entry name" value="PNDRDTASEII"/>
</dbReference>
<gene>
    <name evidence="5" type="ORF">FE697_007110</name>
</gene>
<dbReference type="Pfam" id="PF07992">
    <property type="entry name" value="Pyr_redox_2"/>
    <property type="match status" value="1"/>
</dbReference>
<dbReference type="PRINTS" id="PR00368">
    <property type="entry name" value="FADPNR"/>
</dbReference>
<sequence length="570" mass="60665">MARDGGDARPLLLAVDRDPAVLERIERELFRAFGSDYRVRGELTSADAVRVLEQSHDHAAPVAVVLVDHGLAPEDRVDVFATARTLHPDARRAMLVEWGSWASRDVAQSILGAVAVGDVSYYVLKPWTSRDELFHRTVAEFVQEWSRGDVSTMREVVVVAGRSSARAAEVRSMLLRNGLPHAFRERGTPLADRVERAVRGQGHDLDGVDVLVWMPAIDRRVLLDPTDVEIAEAWGVTTTLEGDRAFDVVVVGAGPAGLAAAVYGSSEGLRTLVVEREAIGGQAGSSSLIRNYLGFSRGISGAELAQRAYQQAWVFGAHVLFMREVVSLRHQESGGFAVEIGDVGTVTARAVVLASGVSYRRLGVPALEAFSGSGVFYGASVSEAHAMTGRRAVVVGGGNSAGQAVLHLARYCAHVTLAIRADTIEAGMSQYLVDAIAAADNITVRTGTEVIGGGGEGWLESVVFRDRAAGFDEVEQADGLFAMIGAQPRTDWLPESVVRDPRGFVVAGADAAIDGVWPRTRAPRPYETTLPGVFAVGDLRAGSVKRVASAVGEGSVVVSQVHECLAEGDA</sequence>
<dbReference type="EMBL" id="VDFQ02000002">
    <property type="protein sequence ID" value="KAA1423375.1"/>
    <property type="molecule type" value="Genomic_DNA"/>
</dbReference>